<proteinExistence type="predicted"/>
<dbReference type="OrthoDB" id="10643156at2759"/>
<protein>
    <submittedName>
        <fullName evidence="2">Uncharacterized protein</fullName>
    </submittedName>
</protein>
<name>A0A3P7NGT3_DIBLA</name>
<gene>
    <name evidence="2" type="ORF">DILT_LOCUS18651</name>
</gene>
<evidence type="ECO:0000313" key="2">
    <source>
        <dbReference type="EMBL" id="VDN41815.1"/>
    </source>
</evidence>
<dbReference type="EMBL" id="UYRU01102703">
    <property type="protein sequence ID" value="VDN41815.1"/>
    <property type="molecule type" value="Genomic_DNA"/>
</dbReference>
<dbReference type="AlphaFoldDB" id="A0A3P7NGT3"/>
<evidence type="ECO:0000256" key="1">
    <source>
        <dbReference type="SAM" id="MobiDB-lite"/>
    </source>
</evidence>
<sequence length="70" mass="7721">MIIISLPIGPIPIIVEPVASKHTVLATTSQCLRHWHHDLYEDLAPPPDIFSSPHASPHISRSRSSPTYTS</sequence>
<dbReference type="Proteomes" id="UP000281553">
    <property type="component" value="Unassembled WGS sequence"/>
</dbReference>
<organism evidence="2 3">
    <name type="scientific">Dibothriocephalus latus</name>
    <name type="common">Fish tapeworm</name>
    <name type="synonym">Diphyllobothrium latum</name>
    <dbReference type="NCBI Taxonomy" id="60516"/>
    <lineage>
        <taxon>Eukaryota</taxon>
        <taxon>Metazoa</taxon>
        <taxon>Spiralia</taxon>
        <taxon>Lophotrochozoa</taxon>
        <taxon>Platyhelminthes</taxon>
        <taxon>Cestoda</taxon>
        <taxon>Eucestoda</taxon>
        <taxon>Diphyllobothriidea</taxon>
        <taxon>Diphyllobothriidae</taxon>
        <taxon>Dibothriocephalus</taxon>
    </lineage>
</organism>
<reference evidence="2 3" key="1">
    <citation type="submission" date="2018-11" db="EMBL/GenBank/DDBJ databases">
        <authorList>
            <consortium name="Pathogen Informatics"/>
        </authorList>
    </citation>
    <scope>NUCLEOTIDE SEQUENCE [LARGE SCALE GENOMIC DNA]</scope>
</reference>
<feature type="non-terminal residue" evidence="2">
    <location>
        <position position="70"/>
    </location>
</feature>
<keyword evidence="3" id="KW-1185">Reference proteome</keyword>
<accession>A0A3P7NGT3</accession>
<evidence type="ECO:0000313" key="3">
    <source>
        <dbReference type="Proteomes" id="UP000281553"/>
    </source>
</evidence>
<feature type="region of interest" description="Disordered" evidence="1">
    <location>
        <begin position="48"/>
        <end position="70"/>
    </location>
</feature>